<dbReference type="GO" id="GO:0003899">
    <property type="term" value="F:DNA-directed RNA polymerase activity"/>
    <property type="evidence" value="ECO:0007669"/>
    <property type="project" value="EnsemblFungi"/>
</dbReference>
<dbReference type="GO" id="GO:0006386">
    <property type="term" value="P:termination of RNA polymerase III transcription"/>
    <property type="evidence" value="ECO:0007669"/>
    <property type="project" value="EnsemblFungi"/>
</dbReference>
<evidence type="ECO:0000256" key="4">
    <source>
        <dbReference type="ARBA" id="ARBA00023163"/>
    </source>
</evidence>
<reference evidence="10" key="1">
    <citation type="submission" date="2014-12" db="EMBL/GenBank/DDBJ databases">
        <title>Genome Sequence of Valsa Canker Pathogens Uncovers a Specific Adaption of Colonization on Woody Bark.</title>
        <authorList>
            <person name="Yin Z."/>
            <person name="Liu H."/>
            <person name="Gao X."/>
            <person name="Li Z."/>
            <person name="Song N."/>
            <person name="Ke X."/>
            <person name="Dai Q."/>
            <person name="Wu Y."/>
            <person name="Sun Y."/>
            <person name="Xu J.-R."/>
            <person name="Kang Z.K."/>
            <person name="Wang L."/>
            <person name="Huang L."/>
        </authorList>
    </citation>
    <scope>NUCLEOTIDE SEQUENCE [LARGE SCALE GENOMIC DNA]</scope>
    <source>
        <strain evidence="10">SXYL134</strain>
    </source>
</reference>
<evidence type="ECO:0000256" key="5">
    <source>
        <dbReference type="ARBA" id="ARBA00023242"/>
    </source>
</evidence>
<dbReference type="GO" id="GO:0006384">
    <property type="term" value="P:transcription initiation at RNA polymerase III promoter"/>
    <property type="evidence" value="ECO:0007669"/>
    <property type="project" value="EnsemblFungi"/>
</dbReference>
<gene>
    <name evidence="9" type="ORF">VP1G_04898</name>
</gene>
<evidence type="ECO:0000259" key="8">
    <source>
        <dbReference type="SMART" id="SM00662"/>
    </source>
</evidence>
<dbReference type="PANTHER" id="PTHR11800">
    <property type="entry name" value="DNA-DIRECTED RNA POLYMERASE"/>
    <property type="match status" value="1"/>
</dbReference>
<dbReference type="InterPro" id="IPR011262">
    <property type="entry name" value="DNA-dir_RNA_pol_insert"/>
</dbReference>
<dbReference type="Gene3D" id="2.170.120.12">
    <property type="entry name" value="DNA-directed RNA polymerase, insert domain"/>
    <property type="match status" value="1"/>
</dbReference>
<dbReference type="SUPFAM" id="SSF55257">
    <property type="entry name" value="RBP11-like subunits of RNA polymerase"/>
    <property type="match status" value="1"/>
</dbReference>
<keyword evidence="4" id="KW-0804">Transcription</keyword>
<protein>
    <recommendedName>
        <fullName evidence="2">DNA-directed RNA polymerases I and III subunit RPAC1</fullName>
    </recommendedName>
    <alternativeName>
        <fullName evidence="7">DNA-directed RNA polymerases I and III 40 kDa polypeptide</fullName>
    </alternativeName>
</protein>
<dbReference type="InterPro" id="IPR036643">
    <property type="entry name" value="RNApol_insert_sf"/>
</dbReference>
<dbReference type="PANTHER" id="PTHR11800:SF13">
    <property type="entry name" value="DNA-DIRECTED RNA POLYMERASES I AND III SUBUNIT RPAC1"/>
    <property type="match status" value="1"/>
</dbReference>
<name>A0A194V120_CYTMA</name>
<evidence type="ECO:0000256" key="6">
    <source>
        <dbReference type="ARBA" id="ARBA00025804"/>
    </source>
</evidence>
<dbReference type="InterPro" id="IPR011263">
    <property type="entry name" value="DNA-dir_RNA_pol_RpoA/D/Rpb3"/>
</dbReference>
<dbReference type="HAMAP" id="MF_00320">
    <property type="entry name" value="RNApol_arch_Rpo3"/>
    <property type="match status" value="1"/>
</dbReference>
<keyword evidence="10" id="KW-1185">Reference proteome</keyword>
<dbReference type="Proteomes" id="UP000078576">
    <property type="component" value="Unassembled WGS sequence"/>
</dbReference>
<dbReference type="GO" id="GO:0006363">
    <property type="term" value="P:termination of RNA polymerase I transcription"/>
    <property type="evidence" value="ECO:0007669"/>
    <property type="project" value="EnsemblFungi"/>
</dbReference>
<proteinExistence type="inferred from homology"/>
<dbReference type="FunFam" id="2.170.120.12:FF:000003">
    <property type="entry name" value="Dna-directed rna polymerases i and iii subunit"/>
    <property type="match status" value="1"/>
</dbReference>
<dbReference type="FunFam" id="3.30.1360.10:FF:000005">
    <property type="entry name" value="Dna-directed rna polymerases i and iii subunit"/>
    <property type="match status" value="1"/>
</dbReference>
<evidence type="ECO:0000313" key="9">
    <source>
        <dbReference type="EMBL" id="KUI57556.1"/>
    </source>
</evidence>
<dbReference type="GO" id="GO:0006362">
    <property type="term" value="P:transcription elongation by RNA polymerase I"/>
    <property type="evidence" value="ECO:0007669"/>
    <property type="project" value="EnsemblFungi"/>
</dbReference>
<dbReference type="Pfam" id="PF01000">
    <property type="entry name" value="RNA_pol_A_bac"/>
    <property type="match status" value="1"/>
</dbReference>
<dbReference type="GO" id="GO:0005736">
    <property type="term" value="C:RNA polymerase I complex"/>
    <property type="evidence" value="ECO:0007669"/>
    <property type="project" value="EnsemblFungi"/>
</dbReference>
<dbReference type="NCBIfam" id="NF001988">
    <property type="entry name" value="PRK00783.1"/>
    <property type="match status" value="1"/>
</dbReference>
<comment type="similarity">
    <text evidence="6">Belongs to the archaeal Rpo3/eukaryotic RPB3 RNA polymerase subunit family.</text>
</comment>
<evidence type="ECO:0000256" key="2">
    <source>
        <dbReference type="ARBA" id="ARBA00022083"/>
    </source>
</evidence>
<dbReference type="OrthoDB" id="270173at2759"/>
<dbReference type="InterPro" id="IPR022842">
    <property type="entry name" value="RNAP_Rpo3/Rpb3/RPAC1"/>
</dbReference>
<organism evidence="9 10">
    <name type="scientific">Cytospora mali</name>
    <name type="common">Apple Valsa canker fungus</name>
    <name type="synonym">Valsa mali</name>
    <dbReference type="NCBI Taxonomy" id="578113"/>
    <lineage>
        <taxon>Eukaryota</taxon>
        <taxon>Fungi</taxon>
        <taxon>Dikarya</taxon>
        <taxon>Ascomycota</taxon>
        <taxon>Pezizomycotina</taxon>
        <taxon>Sordariomycetes</taxon>
        <taxon>Sordariomycetidae</taxon>
        <taxon>Diaporthales</taxon>
        <taxon>Cytosporaceae</taxon>
        <taxon>Cytospora</taxon>
    </lineage>
</organism>
<dbReference type="SMART" id="SM00662">
    <property type="entry name" value="RPOLD"/>
    <property type="match status" value="1"/>
</dbReference>
<comment type="subcellular location">
    <subcellularLocation>
        <location evidence="1">Nucleus</location>
    </subcellularLocation>
</comment>
<evidence type="ECO:0000256" key="3">
    <source>
        <dbReference type="ARBA" id="ARBA00022478"/>
    </source>
</evidence>
<dbReference type="GO" id="GO:0042797">
    <property type="term" value="P:tRNA transcription by RNA polymerase III"/>
    <property type="evidence" value="ECO:0007669"/>
    <property type="project" value="EnsemblFungi"/>
</dbReference>
<dbReference type="GO" id="GO:0006361">
    <property type="term" value="P:transcription initiation at RNA polymerase I promoter"/>
    <property type="evidence" value="ECO:0007669"/>
    <property type="project" value="EnsemblFungi"/>
</dbReference>
<sequence>MAPIVVPTPEELDRRKVVGINAETITNVTSTDFPGHYPGEDNSWDIEAFKEQFRVVFHENGQHDASFSLIGLDASIANAFRRIMIAEIPTLAIEDVWVNNNTSVIQDEVLCHRLGLIPFKGGKYGLHEFMKWYKKPGADQDPFENSMDYNTVKLELNIECSRKPDAPAGEKDPRKLFDHSNVYASDMVFQPVGQQVEIFAGDQAIAPVHPDILIAKLRPGQSIHLMAHMHKGIGADHAKFSPVATASYRLLPLITITKPIIGADAEKFQQCFPEGVIGLEKITKQDSKDNKEYKGHEGEMKAVVKDTMKDTVSRECLRHPEFVDKVKLGRQRDHFIFQVESTGQWDSDELFLESVKTLKAKCQRFEKQVTYMVR</sequence>
<dbReference type="STRING" id="694573.A0A194V120"/>
<dbReference type="CDD" id="cd07032">
    <property type="entry name" value="RNAP_I_II_AC40"/>
    <property type="match status" value="1"/>
</dbReference>
<keyword evidence="3 9" id="KW-0240">DNA-directed RNA polymerase</keyword>
<dbReference type="AlphaFoldDB" id="A0A194V120"/>
<dbReference type="EMBL" id="KN714701">
    <property type="protein sequence ID" value="KUI57556.1"/>
    <property type="molecule type" value="Genomic_DNA"/>
</dbReference>
<evidence type="ECO:0000256" key="1">
    <source>
        <dbReference type="ARBA" id="ARBA00004123"/>
    </source>
</evidence>
<feature type="domain" description="DNA-directed RNA polymerase RpoA/D/Rpb3-type" evidence="8">
    <location>
        <begin position="64"/>
        <end position="368"/>
    </location>
</feature>
<dbReference type="InterPro" id="IPR036603">
    <property type="entry name" value="RBP11-like"/>
</dbReference>
<dbReference type="SUPFAM" id="SSF56553">
    <property type="entry name" value="Insert subdomain of RNA polymerase alpha subunit"/>
    <property type="match status" value="1"/>
</dbReference>
<keyword evidence="5" id="KW-0539">Nucleus</keyword>
<dbReference type="InterPro" id="IPR033901">
    <property type="entry name" value="RNAPI/III_AC40"/>
</dbReference>
<dbReference type="InterPro" id="IPR050518">
    <property type="entry name" value="Rpo3/RPB3_RNA_Pol_subunit"/>
</dbReference>
<dbReference type="GO" id="GO:0005666">
    <property type="term" value="C:RNA polymerase III complex"/>
    <property type="evidence" value="ECO:0007669"/>
    <property type="project" value="EnsemblFungi"/>
</dbReference>
<dbReference type="GO" id="GO:0046983">
    <property type="term" value="F:protein dimerization activity"/>
    <property type="evidence" value="ECO:0007669"/>
    <property type="project" value="InterPro"/>
</dbReference>
<evidence type="ECO:0000313" key="10">
    <source>
        <dbReference type="Proteomes" id="UP000078576"/>
    </source>
</evidence>
<dbReference type="Gene3D" id="3.30.1360.10">
    <property type="entry name" value="RNA polymerase, RBP11-like subunit"/>
    <property type="match status" value="1"/>
</dbReference>
<accession>A0A194V120</accession>
<dbReference type="Pfam" id="PF01193">
    <property type="entry name" value="RNA_pol_L"/>
    <property type="match status" value="1"/>
</dbReference>
<evidence type="ECO:0000256" key="7">
    <source>
        <dbReference type="ARBA" id="ARBA00081520"/>
    </source>
</evidence>